<dbReference type="RefSeq" id="WP_274377633.1">
    <property type="nucleotide sequence ID" value="NZ_FNCA01000002.1"/>
</dbReference>
<gene>
    <name evidence="1" type="ORF">SAMN04488589_0749</name>
</gene>
<keyword evidence="2" id="KW-1185">Reference proteome</keyword>
<sequence>MARYCKICGAKSGRCNHLVIDFREKEEESSKNKEDSQNSDTQK</sequence>
<proteinExistence type="predicted"/>
<evidence type="ECO:0000313" key="1">
    <source>
        <dbReference type="EMBL" id="SDF51315.1"/>
    </source>
</evidence>
<organism evidence="1 2">
    <name type="scientific">Methanolobus vulcani</name>
    <dbReference type="NCBI Taxonomy" id="38026"/>
    <lineage>
        <taxon>Archaea</taxon>
        <taxon>Methanobacteriati</taxon>
        <taxon>Methanobacteriota</taxon>
        <taxon>Stenosarchaea group</taxon>
        <taxon>Methanomicrobia</taxon>
        <taxon>Methanosarcinales</taxon>
        <taxon>Methanosarcinaceae</taxon>
        <taxon>Methanolobus</taxon>
    </lineage>
</organism>
<evidence type="ECO:0000313" key="2">
    <source>
        <dbReference type="Proteomes" id="UP000199259"/>
    </source>
</evidence>
<dbReference type="EMBL" id="FNCA01000002">
    <property type="protein sequence ID" value="SDF51315.1"/>
    <property type="molecule type" value="Genomic_DNA"/>
</dbReference>
<protein>
    <submittedName>
        <fullName evidence="1">Uncharacterized protein</fullName>
    </submittedName>
</protein>
<dbReference type="AlphaFoldDB" id="A0A7Z7B0H5"/>
<dbReference type="Proteomes" id="UP000199259">
    <property type="component" value="Unassembled WGS sequence"/>
</dbReference>
<accession>A0A7Z7B0H5</accession>
<reference evidence="1 2" key="1">
    <citation type="submission" date="2016-10" db="EMBL/GenBank/DDBJ databases">
        <authorList>
            <person name="Varghese N."/>
            <person name="Submissions S."/>
        </authorList>
    </citation>
    <scope>NUCLEOTIDE SEQUENCE [LARGE SCALE GENOMIC DNA]</scope>
    <source>
        <strain evidence="1 2">PL 12/M</strain>
    </source>
</reference>
<comment type="caution">
    <text evidence="1">The sequence shown here is derived from an EMBL/GenBank/DDBJ whole genome shotgun (WGS) entry which is preliminary data.</text>
</comment>
<name>A0A7Z7B0H5_9EURY</name>